<keyword evidence="14" id="KW-1185">Reference proteome</keyword>
<feature type="compositionally biased region" description="Polar residues" evidence="11">
    <location>
        <begin position="11"/>
        <end position="22"/>
    </location>
</feature>
<dbReference type="GO" id="GO:0004630">
    <property type="term" value="F:phospholipase D activity"/>
    <property type="evidence" value="ECO:0007669"/>
    <property type="project" value="UniProtKB-EC"/>
</dbReference>
<evidence type="ECO:0000256" key="2">
    <source>
        <dbReference type="ARBA" id="ARBA00008664"/>
    </source>
</evidence>
<evidence type="ECO:0000256" key="8">
    <source>
        <dbReference type="ARBA" id="ARBA00042228"/>
    </source>
</evidence>
<keyword evidence="7" id="KW-0443">Lipid metabolism</keyword>
<feature type="compositionally biased region" description="Basic and acidic residues" evidence="11">
    <location>
        <begin position="531"/>
        <end position="553"/>
    </location>
</feature>
<evidence type="ECO:0000256" key="3">
    <source>
        <dbReference type="ARBA" id="ARBA00012027"/>
    </source>
</evidence>
<comment type="catalytic activity">
    <reaction evidence="1">
        <text>a 1,2-diacyl-sn-glycero-3-phosphocholine + H2O = a 1,2-diacyl-sn-glycero-3-phosphate + choline + H(+)</text>
        <dbReference type="Rhea" id="RHEA:14445"/>
        <dbReference type="ChEBI" id="CHEBI:15354"/>
        <dbReference type="ChEBI" id="CHEBI:15377"/>
        <dbReference type="ChEBI" id="CHEBI:15378"/>
        <dbReference type="ChEBI" id="CHEBI:57643"/>
        <dbReference type="ChEBI" id="CHEBI:58608"/>
        <dbReference type="EC" id="3.1.4.4"/>
    </reaction>
</comment>
<evidence type="ECO:0000256" key="5">
    <source>
        <dbReference type="ARBA" id="ARBA00022801"/>
    </source>
</evidence>
<dbReference type="InterPro" id="IPR015679">
    <property type="entry name" value="PLipase_D_fam"/>
</dbReference>
<feature type="region of interest" description="Disordered" evidence="11">
    <location>
        <begin position="1"/>
        <end position="246"/>
    </location>
</feature>
<feature type="region of interest" description="Disordered" evidence="11">
    <location>
        <begin position="282"/>
        <end position="337"/>
    </location>
</feature>
<keyword evidence="4" id="KW-0677">Repeat</keyword>
<feature type="compositionally biased region" description="Low complexity" evidence="11">
    <location>
        <begin position="200"/>
        <end position="215"/>
    </location>
</feature>
<dbReference type="FunFam" id="3.30.870.10:FF:000011">
    <property type="entry name" value="Phospholipase"/>
    <property type="match status" value="1"/>
</dbReference>
<evidence type="ECO:0000256" key="9">
    <source>
        <dbReference type="ARBA" id="ARBA00074658"/>
    </source>
</evidence>
<feature type="compositionally biased region" description="Polar residues" evidence="11">
    <location>
        <begin position="82"/>
        <end position="96"/>
    </location>
</feature>
<feature type="compositionally biased region" description="Basic and acidic residues" evidence="11">
    <location>
        <begin position="1477"/>
        <end position="1487"/>
    </location>
</feature>
<dbReference type="PANTHER" id="PTHR18896:SF76">
    <property type="entry name" value="PHOSPHOLIPASE"/>
    <property type="match status" value="1"/>
</dbReference>
<keyword evidence="6" id="KW-0442">Lipid degradation</keyword>
<feature type="domain" description="PLD phosphodiesterase" evidence="12">
    <location>
        <begin position="934"/>
        <end position="961"/>
    </location>
</feature>
<feature type="compositionally biased region" description="Basic and acidic residues" evidence="11">
    <location>
        <begin position="1683"/>
        <end position="1705"/>
    </location>
</feature>
<feature type="compositionally biased region" description="Basic residues" evidence="11">
    <location>
        <begin position="1359"/>
        <end position="1369"/>
    </location>
</feature>
<sequence>MSVPPRDDSVSPMTQGPQNSSPAHRRPNQRPSILRSTSSPQPSIDHIPVRELPLPIVTPTDSLGVPQASEDAADYMNGGQPHGSQSPANGATSPSRFSDRKPPRAIAPGNLLEIREPGHDDDSIPIEPASPGRRSVQFARTDAMVDPPPSHSRQGSWDDGDAGAKSRSERWISRLKSTLGSAGGIQPPKSPAPSEHAVASTSNSPTTSRSRVPTTLEEEGSDADVEESADEDGENPTPKLKKRKRVARHLKHLNVLTSPSTPRFQDDIDSPMGQSRFGALVRRSTMPPDERGGLSEGEGREHLAGKRRPWGRGNSWIGSPQLPTTARDDLDTTQSRALGHRRRISDMFGQGGVSDGEWLGSPRRPLFGADRKATFGGQRWKQVKNTLRIFGGRKRIDQFDYYKSAELMAELRAITPAVVILASMIQRDDRGNKRIPVLLEQLNLRVIDSQPGESGDSDRHSVFTIALEYGSGVSRMRWTVTRTIWEIWQLHLKYKVLQKTDLTTQTTQSQRKRPKQPGFPKKLLNILGYTRKLDSSSDEEKPNEERATERGEETEVPDTLAEATAGEATNAEGTASETERRPATGRKRSRINQFLRRQSSGLEAADNALSSAALARRKNIEKQRKWVEKYLQEMIHWLMFRADNGRLCNFLELSALGVRLAAEGSFHGKECFLHIQSSKGIDFRRVITPQKVIQRHSRKWFLVRQNYIAVVESPATMNIYDVYLIDPTFQIVTKKSKFRQFGSKTIGDKDKGKGKAFDESAEEGGKRSKHHHTIKLYTAERKIKLFSRNQTLIRQFEESVVDMLKQTEWHQRHRFDSFAPVRPNAFAQWLVDGRDYMWNVSRAISMAQDVIYIHDWWLSPELYMRRPACISQKWRLDRLLQKKAKEGVKVFIIIYRNVEQAIPIDSEYTKFSLLNLHDNIMVLRSPNQLKKNQFFYAHHEKVCIVDHDVAFLGGIDLCFGRWDNPQHPLADDRPTGMEDGDSPRDGDNTQLFPGKDYSNPRVLDFFKLNEPYEEMYDRSKVPRMPWHDVAMQVVGQPARDLTRHFVQRWNYLRRERKPTRPTPFLLPPPDANQADLEALGLSGTCEVQMLRSAGDWSLGLREGTEHSIQSAYVKLIEESDHFVYMENQFFITSTETLNTRVVNRIGDALVERIIRAHENDEEWRCCILIPLMPGFQNTVDQAEGSSVRLIMQFQYRSICRGPNSIFGRLQEVGIEPDDYIRFFSLRQWDHIGSKNQLITEQLYIHAKTIIVDDRVALIGSANINERSMVGNRDSEVACVVRDTDMIWSTMAGEPYQVGRFAHTLRMRLMREHLGLDVDEITEEERQSGNTDERFEADMARYFDEEEGPTAESSADGAHHRGRPLSHHMPRSFNHDAEAEENAEYASSASSPRSSSPSSSSARVSPERDPRVQDNPEHVQDVEGYGPDNWRAAQEKGMDRGRDSVVIDGHEMLLQKVDKLPGQKVTNGSPGAGRHPSLTKESKAEDSGKGNLGLPPPKLLRRTTEQLGLPHVAQLPTLPVLDDTDIGGPPMHLDESGKPTNEPINAWAADIEPVRIDKDCMRDPVNSAFWEGIWGKAAQNNTRIYRRVFHCMPDSEVITWKDYHQFDEYARLFKESMVGKQDEQDGKSPAAPGGAAAAAAGIAAPAVAPGLPHVSEKSPAPQNSENTPKVHVSSEDGTVLNEKAPAEDDHSREPAEKGNGDAHHDPPSPTQPSGDIPFPNLPESQGSSSLLEPQRSSEAQQKRERRTTFSSTEKPAPDASNSGNLYAHNSVRRRRRATTKSSRRGVYPYDVVSREEAEELCTMIQGHIVQFPYDWLEGEEKDNHWLYQADLLAPKEI</sequence>
<feature type="compositionally biased region" description="Basic and acidic residues" evidence="11">
    <location>
        <begin position="1404"/>
        <end position="1420"/>
    </location>
</feature>
<evidence type="ECO:0000256" key="7">
    <source>
        <dbReference type="ARBA" id="ARBA00023098"/>
    </source>
</evidence>
<accession>A0AAN9UVE2</accession>
<evidence type="ECO:0000256" key="11">
    <source>
        <dbReference type="SAM" id="MobiDB-lite"/>
    </source>
</evidence>
<feature type="region of interest" description="Disordered" evidence="11">
    <location>
        <begin position="1648"/>
        <end position="1783"/>
    </location>
</feature>
<keyword evidence="5" id="KW-0378">Hydrolase</keyword>
<dbReference type="GO" id="GO:0009395">
    <property type="term" value="P:phospholipid catabolic process"/>
    <property type="evidence" value="ECO:0007669"/>
    <property type="project" value="TreeGrafter"/>
</dbReference>
<feature type="compositionally biased region" description="Basic and acidic residues" evidence="11">
    <location>
        <begin position="288"/>
        <end position="304"/>
    </location>
</feature>
<evidence type="ECO:0000313" key="14">
    <source>
        <dbReference type="Proteomes" id="UP001320420"/>
    </source>
</evidence>
<feature type="compositionally biased region" description="Polar residues" evidence="11">
    <location>
        <begin position="29"/>
        <end position="42"/>
    </location>
</feature>
<comment type="similarity">
    <text evidence="2">Belongs to the phospholipase D family.</text>
</comment>
<dbReference type="SUPFAM" id="SSF56024">
    <property type="entry name" value="Phospholipase D/nuclease"/>
    <property type="match status" value="2"/>
</dbReference>
<feature type="compositionally biased region" description="Polar residues" evidence="11">
    <location>
        <begin position="1721"/>
        <end position="1738"/>
    </location>
</feature>
<feature type="compositionally biased region" description="Polar residues" evidence="11">
    <location>
        <begin position="1747"/>
        <end position="1763"/>
    </location>
</feature>
<name>A0AAN9UVE2_9PEZI</name>
<dbReference type="Gene3D" id="3.30.870.10">
    <property type="entry name" value="Endonuclease Chain A"/>
    <property type="match status" value="2"/>
</dbReference>
<dbReference type="EC" id="3.1.4.4" evidence="3"/>
<feature type="compositionally biased region" description="Basic and acidic residues" evidence="11">
    <location>
        <begin position="113"/>
        <end position="122"/>
    </location>
</feature>
<organism evidence="13 14">
    <name type="scientific">Diatrype stigma</name>
    <dbReference type="NCBI Taxonomy" id="117547"/>
    <lineage>
        <taxon>Eukaryota</taxon>
        <taxon>Fungi</taxon>
        <taxon>Dikarya</taxon>
        <taxon>Ascomycota</taxon>
        <taxon>Pezizomycotina</taxon>
        <taxon>Sordariomycetes</taxon>
        <taxon>Xylariomycetidae</taxon>
        <taxon>Xylariales</taxon>
        <taxon>Diatrypaceae</taxon>
        <taxon>Diatrype</taxon>
    </lineage>
</organism>
<dbReference type="InterPro" id="IPR025202">
    <property type="entry name" value="PLD-like_dom"/>
</dbReference>
<reference evidence="13 14" key="1">
    <citation type="submission" date="2024-02" db="EMBL/GenBank/DDBJ databases">
        <title>De novo assembly and annotation of 12 fungi associated with fruit tree decline syndrome in Ontario, Canada.</title>
        <authorList>
            <person name="Sulman M."/>
            <person name="Ellouze W."/>
            <person name="Ilyukhin E."/>
        </authorList>
    </citation>
    <scope>NUCLEOTIDE SEQUENCE [LARGE SCALE GENOMIC DNA]</scope>
    <source>
        <strain evidence="13 14">M11/M66-122</strain>
    </source>
</reference>
<feature type="compositionally biased region" description="Acidic residues" evidence="11">
    <location>
        <begin position="216"/>
        <end position="234"/>
    </location>
</feature>
<evidence type="ECO:0000313" key="13">
    <source>
        <dbReference type="EMBL" id="KAK7754676.1"/>
    </source>
</evidence>
<feature type="domain" description="PLD phosphodiesterase" evidence="12">
    <location>
        <begin position="1240"/>
        <end position="1267"/>
    </location>
</feature>
<dbReference type="CDD" id="cd09141">
    <property type="entry name" value="PLDc_vPLD1_2_yPLD_like_2"/>
    <property type="match status" value="1"/>
</dbReference>
<feature type="region of interest" description="Disordered" evidence="11">
    <location>
        <begin position="1344"/>
        <end position="1439"/>
    </location>
</feature>
<dbReference type="CDD" id="cd09138">
    <property type="entry name" value="PLDc_vPLD1_2_yPLD_like_1"/>
    <property type="match status" value="1"/>
</dbReference>
<feature type="region of interest" description="Disordered" evidence="11">
    <location>
        <begin position="969"/>
        <end position="995"/>
    </location>
</feature>
<gene>
    <name evidence="13" type="primary">SPO14</name>
    <name evidence="13" type="ORF">SLS62_003233</name>
</gene>
<feature type="compositionally biased region" description="Basic and acidic residues" evidence="11">
    <location>
        <begin position="969"/>
        <end position="987"/>
    </location>
</feature>
<feature type="region of interest" description="Disordered" evidence="11">
    <location>
        <begin position="1518"/>
        <end position="1541"/>
    </location>
</feature>
<dbReference type="PANTHER" id="PTHR18896">
    <property type="entry name" value="PHOSPHOLIPASE D"/>
    <property type="match status" value="1"/>
</dbReference>
<dbReference type="Pfam" id="PF00614">
    <property type="entry name" value="PLDc"/>
    <property type="match status" value="1"/>
</dbReference>
<evidence type="ECO:0000256" key="4">
    <source>
        <dbReference type="ARBA" id="ARBA00022737"/>
    </source>
</evidence>
<feature type="region of interest" description="Disordered" evidence="11">
    <location>
        <begin position="1456"/>
        <end position="1498"/>
    </location>
</feature>
<dbReference type="PROSITE" id="PS50035">
    <property type="entry name" value="PLD"/>
    <property type="match status" value="2"/>
</dbReference>
<feature type="compositionally biased region" description="Low complexity" evidence="11">
    <location>
        <begin position="1383"/>
        <end position="1403"/>
    </location>
</feature>
<evidence type="ECO:0000259" key="12">
    <source>
        <dbReference type="PROSITE" id="PS50035"/>
    </source>
</evidence>
<evidence type="ECO:0000256" key="10">
    <source>
        <dbReference type="ARBA" id="ARBA00079280"/>
    </source>
</evidence>
<dbReference type="InterPro" id="IPR001736">
    <property type="entry name" value="PLipase_D/transphosphatidylase"/>
</dbReference>
<feature type="compositionally biased region" description="Basic residues" evidence="11">
    <location>
        <begin position="1769"/>
        <end position="1782"/>
    </location>
</feature>
<evidence type="ECO:0000256" key="1">
    <source>
        <dbReference type="ARBA" id="ARBA00000798"/>
    </source>
</evidence>
<proteinExistence type="inferred from homology"/>
<dbReference type="SMART" id="SM00155">
    <property type="entry name" value="PLDc"/>
    <property type="match status" value="2"/>
</dbReference>
<feature type="region of interest" description="Disordered" evidence="11">
    <location>
        <begin position="530"/>
        <end position="590"/>
    </location>
</feature>
<evidence type="ECO:0000256" key="6">
    <source>
        <dbReference type="ARBA" id="ARBA00022963"/>
    </source>
</evidence>
<protein>
    <recommendedName>
        <fullName evidence="9">Phospholipase D1</fullName>
        <ecNumber evidence="3">3.1.4.4</ecNumber>
    </recommendedName>
    <alternativeName>
        <fullName evidence="8">Choline phosphatase 1</fullName>
    </alternativeName>
    <alternativeName>
        <fullName evidence="10">Phosphatidylcholine-hydrolyzing phospholipase D1</fullName>
    </alternativeName>
</protein>
<dbReference type="EMBL" id="JAKJXP020000018">
    <property type="protein sequence ID" value="KAK7754676.1"/>
    <property type="molecule type" value="Genomic_DNA"/>
</dbReference>
<comment type="caution">
    <text evidence="13">The sequence shown here is derived from an EMBL/GenBank/DDBJ whole genome shotgun (WGS) entry which is preliminary data.</text>
</comment>
<dbReference type="Proteomes" id="UP001320420">
    <property type="component" value="Unassembled WGS sequence"/>
</dbReference>
<dbReference type="Pfam" id="PF13091">
    <property type="entry name" value="PLDc_2"/>
    <property type="match status" value="1"/>
</dbReference>
<feature type="compositionally biased region" description="Basic and acidic residues" evidence="11">
    <location>
        <begin position="162"/>
        <end position="172"/>
    </location>
</feature>
<feature type="compositionally biased region" description="Low complexity" evidence="11">
    <location>
        <begin position="559"/>
        <end position="576"/>
    </location>
</feature>